<name>K2KQW0_9GAMM</name>
<dbReference type="InterPro" id="IPR013644">
    <property type="entry name" value="DXP_reductoisomerase_C"/>
</dbReference>
<feature type="domain" description="1-deoxy-D-xylulose 5-phosphate reductoisomerase C-terminal" evidence="15">
    <location>
        <begin position="153"/>
        <end position="246"/>
    </location>
</feature>
<feature type="binding site" evidence="13">
    <location>
        <position position="216"/>
    </location>
    <ligand>
        <name>1-deoxy-D-xylulose 5-phosphate</name>
        <dbReference type="ChEBI" id="CHEBI:57792"/>
    </ligand>
</feature>
<accession>K2KQW0</accession>
<dbReference type="GO" id="GO:0016853">
    <property type="term" value="F:isomerase activity"/>
    <property type="evidence" value="ECO:0007669"/>
    <property type="project" value="UniProtKB-KW"/>
</dbReference>
<dbReference type="HAMAP" id="MF_00183">
    <property type="entry name" value="DXP_reductoisom"/>
    <property type="match status" value="1"/>
</dbReference>
<evidence type="ECO:0000256" key="12">
    <source>
        <dbReference type="ARBA" id="ARBA00071224"/>
    </source>
</evidence>
<dbReference type="PANTHER" id="PTHR30525">
    <property type="entry name" value="1-DEOXY-D-XYLULOSE 5-PHOSPHATE REDUCTOISOMERASE"/>
    <property type="match status" value="1"/>
</dbReference>
<feature type="binding site" evidence="13">
    <location>
        <position position="157"/>
    </location>
    <ligand>
        <name>Mn(2+)</name>
        <dbReference type="ChEBI" id="CHEBI:29035"/>
    </ligand>
</feature>
<comment type="catalytic activity">
    <reaction evidence="10">
        <text>2-C-methyl-D-erythritol 4-phosphate + NADP(+) = 1-deoxy-D-xylulose 5-phosphate + NADPH + H(+)</text>
        <dbReference type="Rhea" id="RHEA:13717"/>
        <dbReference type="ChEBI" id="CHEBI:15378"/>
        <dbReference type="ChEBI" id="CHEBI:57783"/>
        <dbReference type="ChEBI" id="CHEBI:57792"/>
        <dbReference type="ChEBI" id="CHEBI:58262"/>
        <dbReference type="ChEBI" id="CHEBI:58349"/>
        <dbReference type="EC" id="1.1.1.267"/>
    </reaction>
    <physiologicalReaction direction="right-to-left" evidence="10">
        <dbReference type="Rhea" id="RHEA:13719"/>
    </physiologicalReaction>
</comment>
<keyword evidence="5 13" id="KW-0479">Metal-binding</keyword>
<feature type="domain" description="1-deoxy-D-xylulose 5-phosphate reductoisomerase N-terminal" evidence="14">
    <location>
        <begin position="10"/>
        <end position="139"/>
    </location>
</feature>
<dbReference type="Gene3D" id="3.40.50.720">
    <property type="entry name" value="NAD(P)-binding Rossmann-like Domain"/>
    <property type="match status" value="1"/>
</dbReference>
<dbReference type="STRING" id="740709.A10D4_04510"/>
<evidence type="ECO:0000259" key="15">
    <source>
        <dbReference type="Pfam" id="PF08436"/>
    </source>
</evidence>
<feature type="binding site" evidence="13">
    <location>
        <position position="238"/>
    </location>
    <ligand>
        <name>1-deoxy-D-xylulose 5-phosphate</name>
        <dbReference type="ChEBI" id="CHEBI:57792"/>
    </ligand>
</feature>
<dbReference type="Pfam" id="PF02670">
    <property type="entry name" value="DXP_reductoisom"/>
    <property type="match status" value="1"/>
</dbReference>
<keyword evidence="6 13" id="KW-0521">NADP</keyword>
<feature type="binding site" evidence="13">
    <location>
        <position position="222"/>
    </location>
    <ligand>
        <name>NADPH</name>
        <dbReference type="ChEBI" id="CHEBI:57783"/>
    </ligand>
</feature>
<dbReference type="Pfam" id="PF13288">
    <property type="entry name" value="DXPR_C"/>
    <property type="match status" value="1"/>
</dbReference>
<feature type="binding site" evidence="13">
    <location>
        <position position="17"/>
    </location>
    <ligand>
        <name>NADPH</name>
        <dbReference type="ChEBI" id="CHEBI:57783"/>
    </ligand>
</feature>
<dbReference type="InterPro" id="IPR036169">
    <property type="entry name" value="DXPR_C_sf"/>
</dbReference>
<dbReference type="InterPro" id="IPR013512">
    <property type="entry name" value="DXP_reductoisomerase_N"/>
</dbReference>
<feature type="binding site" evidence="13">
    <location>
        <position position="235"/>
    </location>
    <ligand>
        <name>1-deoxy-D-xylulose 5-phosphate</name>
        <dbReference type="ChEBI" id="CHEBI:57792"/>
    </ligand>
</feature>
<comment type="similarity">
    <text evidence="3 13">Belongs to the DXR family.</text>
</comment>
<dbReference type="GO" id="GO:0070402">
    <property type="term" value="F:NADPH binding"/>
    <property type="evidence" value="ECO:0007669"/>
    <property type="project" value="InterPro"/>
</dbReference>
<dbReference type="NCBIfam" id="NF003938">
    <property type="entry name" value="PRK05447.1-1"/>
    <property type="match status" value="1"/>
</dbReference>
<evidence type="ECO:0000259" key="14">
    <source>
        <dbReference type="Pfam" id="PF02670"/>
    </source>
</evidence>
<dbReference type="Gene3D" id="1.10.1740.10">
    <property type="match status" value="1"/>
</dbReference>
<comment type="function">
    <text evidence="11 13">Catalyzes the NADPH-dependent rearrangement and reduction of 1-deoxy-D-xylulose-5-phosphate (DXP) to 2-C-methyl-D-erythritol 4-phosphate (MEP).</text>
</comment>
<evidence type="ECO:0000256" key="11">
    <source>
        <dbReference type="ARBA" id="ARBA00054845"/>
    </source>
</evidence>
<dbReference type="InterPro" id="IPR026877">
    <property type="entry name" value="DXPR_C"/>
</dbReference>
<dbReference type="AlphaFoldDB" id="K2KQW0"/>
<reference evidence="17 18" key="1">
    <citation type="journal article" date="2012" name="J. Bacteriol.">
        <title>Genome Sequence of Idiomarina xiamenensis Type Strain 10-D-4.</title>
        <authorList>
            <person name="Lai Q."/>
            <person name="Wang L."/>
            <person name="Wang W."/>
            <person name="Shao Z."/>
        </authorList>
    </citation>
    <scope>NUCLEOTIDE SEQUENCE [LARGE SCALE GENOMIC DNA]</scope>
    <source>
        <strain evidence="17 18">10-D-4</strain>
    </source>
</reference>
<comment type="pathway">
    <text evidence="2 13">Isoprenoid biosynthesis; isopentenyl diphosphate biosynthesis via DXP pathway; isopentenyl diphosphate from 1-deoxy-D-xylulose 5-phosphate: step 1/6.</text>
</comment>
<gene>
    <name evidence="13" type="primary">dxr</name>
    <name evidence="17" type="ORF">A10D4_04510</name>
</gene>
<keyword evidence="7 13" id="KW-0560">Oxidoreductase</keyword>
<dbReference type="SUPFAM" id="SSF55347">
    <property type="entry name" value="Glyceraldehyde-3-phosphate dehydrogenase-like, C-terminal domain"/>
    <property type="match status" value="1"/>
</dbReference>
<feature type="domain" description="DXP reductoisomerase C-terminal" evidence="16">
    <location>
        <begin position="278"/>
        <end position="393"/>
    </location>
</feature>
<dbReference type="NCBIfam" id="TIGR00243">
    <property type="entry name" value="Dxr"/>
    <property type="match status" value="1"/>
</dbReference>
<feature type="binding site" evidence="13">
    <location>
        <position position="234"/>
    </location>
    <ligand>
        <name>1-deoxy-D-xylulose 5-phosphate</name>
        <dbReference type="ChEBI" id="CHEBI:57792"/>
    </ligand>
</feature>
<feature type="binding site" evidence="13">
    <location>
        <position position="44"/>
    </location>
    <ligand>
        <name>NADPH</name>
        <dbReference type="ChEBI" id="CHEBI:57783"/>
    </ligand>
</feature>
<evidence type="ECO:0000256" key="9">
    <source>
        <dbReference type="ARBA" id="ARBA00023229"/>
    </source>
</evidence>
<feature type="binding site" evidence="13">
    <location>
        <position position="229"/>
    </location>
    <ligand>
        <name>1-deoxy-D-xylulose 5-phosphate</name>
        <dbReference type="ChEBI" id="CHEBI:57792"/>
    </ligand>
</feature>
<feature type="binding site" evidence="13">
    <location>
        <position position="131"/>
    </location>
    <ligand>
        <name>NADPH</name>
        <dbReference type="ChEBI" id="CHEBI:57783"/>
    </ligand>
</feature>
<feature type="binding site" evidence="13">
    <location>
        <position position="133"/>
    </location>
    <ligand>
        <name>NADPH</name>
        <dbReference type="ChEBI" id="CHEBI:57783"/>
    </ligand>
</feature>
<feature type="binding site" evidence="13">
    <location>
        <position position="18"/>
    </location>
    <ligand>
        <name>NADPH</name>
        <dbReference type="ChEBI" id="CHEBI:57783"/>
    </ligand>
</feature>
<proteinExistence type="inferred from homology"/>
<comment type="cofactor">
    <cofactor evidence="13">
        <name>Mg(2+)</name>
        <dbReference type="ChEBI" id="CHEBI:18420"/>
    </cofactor>
    <cofactor evidence="13">
        <name>Mn(2+)</name>
        <dbReference type="ChEBI" id="CHEBI:29035"/>
    </cofactor>
</comment>
<dbReference type="InterPro" id="IPR003821">
    <property type="entry name" value="DXP_reductoisomerase"/>
</dbReference>
<keyword evidence="8 13" id="KW-0464">Manganese</keyword>
<dbReference type="GO" id="GO:0051484">
    <property type="term" value="P:isopentenyl diphosphate biosynthetic process, methylerythritol 4-phosphate pathway involved in terpenoid biosynthetic process"/>
    <property type="evidence" value="ECO:0007669"/>
    <property type="project" value="UniProtKB-ARBA"/>
</dbReference>
<feature type="binding site" evidence="13">
    <location>
        <position position="159"/>
    </location>
    <ligand>
        <name>Mn(2+)</name>
        <dbReference type="ChEBI" id="CHEBI:29035"/>
    </ligand>
</feature>
<evidence type="ECO:0000313" key="18">
    <source>
        <dbReference type="Proteomes" id="UP000014115"/>
    </source>
</evidence>
<evidence type="ECO:0000256" key="7">
    <source>
        <dbReference type="ARBA" id="ARBA00023002"/>
    </source>
</evidence>
<protein>
    <recommendedName>
        <fullName evidence="12 13">1-deoxy-D-xylulose 5-phosphate reductoisomerase</fullName>
        <shortName evidence="13">DXP reductoisomerase</shortName>
        <ecNumber evidence="4 13">1.1.1.267</ecNumber>
    </recommendedName>
    <alternativeName>
        <fullName evidence="13">1-deoxyxylulose-5-phosphate reductoisomerase</fullName>
    </alternativeName>
    <alternativeName>
        <fullName evidence="13">2-C-methyl-D-erythritol 4-phosphate synthase</fullName>
    </alternativeName>
</protein>
<evidence type="ECO:0000256" key="5">
    <source>
        <dbReference type="ARBA" id="ARBA00022723"/>
    </source>
</evidence>
<evidence type="ECO:0000313" key="17">
    <source>
        <dbReference type="EMBL" id="EKE84844.1"/>
    </source>
</evidence>
<dbReference type="PIRSF" id="PIRSF006205">
    <property type="entry name" value="Dxp_reductismrs"/>
    <property type="match status" value="1"/>
</dbReference>
<evidence type="ECO:0000256" key="8">
    <source>
        <dbReference type="ARBA" id="ARBA00023211"/>
    </source>
</evidence>
<feature type="binding site" evidence="13">
    <location>
        <position position="132"/>
    </location>
    <ligand>
        <name>1-deoxy-D-xylulose 5-phosphate</name>
        <dbReference type="ChEBI" id="CHEBI:57792"/>
    </ligand>
</feature>
<dbReference type="InterPro" id="IPR036291">
    <property type="entry name" value="NAD(P)-bd_dom_sf"/>
</dbReference>
<comment type="cofactor">
    <cofactor evidence="1">
        <name>Co(2+)</name>
        <dbReference type="ChEBI" id="CHEBI:48828"/>
    </cofactor>
</comment>
<feature type="binding site" evidence="13">
    <location>
        <position position="19"/>
    </location>
    <ligand>
        <name>NADPH</name>
        <dbReference type="ChEBI" id="CHEBI:57783"/>
    </ligand>
</feature>
<dbReference type="NCBIfam" id="NF009114">
    <property type="entry name" value="PRK12464.1"/>
    <property type="match status" value="1"/>
</dbReference>
<feature type="binding site" evidence="13">
    <location>
        <position position="238"/>
    </location>
    <ligand>
        <name>Mn(2+)</name>
        <dbReference type="ChEBI" id="CHEBI:29035"/>
    </ligand>
</feature>
<sequence>MTTHVLPQRVTILGASGSIGQNTLDVIERHPQQFQLHAISAYNNVDAMLESCRQYQPQRVVMVDTDAAQRLHQLLQQHQLSDIQVDSGAAALLDIAGNSDSDIVMAAIVGAAGLLPTLAAIKANKRVLLANKEALVMSGQLFIDALAQSNAMLLPVDSEHNAIFQCLPSAAQQQIGQQQLAEHGISQILLTGSGGPFRQTPLAQLAKQSPAAACAHPNWSMGQKISVDSATMLNKGLEYIEARWLFNCQRHELAVLLHPQSVIHSMVQYQDGSVIAQLGQPDMRTPIAYSLSYPERIDSGVAALDFTQLSQLTFAQACPQRYPCLQLAIDACWAGQAATTCLNAANELAVEAFLQERIGFTQIAEVCAQALAVLNVAEPRQLDDILAIDEQTRCFVREHLRSVAA</sequence>
<dbReference type="PANTHER" id="PTHR30525:SF0">
    <property type="entry name" value="1-DEOXY-D-XYLULOSE 5-PHOSPHATE REDUCTOISOMERASE, CHLOROPLASTIC"/>
    <property type="match status" value="1"/>
</dbReference>
<keyword evidence="17" id="KW-0413">Isomerase</keyword>
<comment type="caution">
    <text evidence="17">The sequence shown here is derived from an EMBL/GenBank/DDBJ whole genome shotgun (WGS) entry which is preliminary data.</text>
</comment>
<dbReference type="Proteomes" id="UP000014115">
    <property type="component" value="Unassembled WGS sequence"/>
</dbReference>
<dbReference type="PATRIC" id="fig|740709.3.peg.912"/>
<dbReference type="FunFam" id="3.40.50.720:FF:000045">
    <property type="entry name" value="1-deoxy-D-xylulose 5-phosphate reductoisomerase"/>
    <property type="match status" value="1"/>
</dbReference>
<dbReference type="eggNOG" id="COG0743">
    <property type="taxonomic scope" value="Bacteria"/>
</dbReference>
<dbReference type="Pfam" id="PF08436">
    <property type="entry name" value="DXP_redisom_C"/>
    <property type="match status" value="1"/>
</dbReference>
<evidence type="ECO:0000256" key="1">
    <source>
        <dbReference type="ARBA" id="ARBA00001941"/>
    </source>
</evidence>
<feature type="binding site" evidence="13">
    <location>
        <position position="193"/>
    </location>
    <ligand>
        <name>1-deoxy-D-xylulose 5-phosphate</name>
        <dbReference type="ChEBI" id="CHEBI:57792"/>
    </ligand>
</feature>
<evidence type="ECO:0000256" key="3">
    <source>
        <dbReference type="ARBA" id="ARBA00006825"/>
    </source>
</evidence>
<dbReference type="SUPFAM" id="SSF51735">
    <property type="entry name" value="NAD(P)-binding Rossmann-fold domains"/>
    <property type="match status" value="1"/>
</dbReference>
<dbReference type="UniPathway" id="UPA00056">
    <property type="reaction ID" value="UER00092"/>
</dbReference>
<dbReference type="RefSeq" id="WP_008488007.1">
    <property type="nucleotide sequence ID" value="NZ_AMRG01000004.1"/>
</dbReference>
<dbReference type="EC" id="1.1.1.267" evidence="4 13"/>
<comment type="caution">
    <text evidence="13">Lacks conserved residue(s) required for the propagation of feature annotation.</text>
</comment>
<keyword evidence="9 13" id="KW-0414">Isoprene biosynthesis</keyword>
<dbReference type="GO" id="GO:0030145">
    <property type="term" value="F:manganese ion binding"/>
    <property type="evidence" value="ECO:0007669"/>
    <property type="project" value="TreeGrafter"/>
</dbReference>
<keyword evidence="13" id="KW-0460">Magnesium</keyword>
<evidence type="ECO:0000256" key="6">
    <source>
        <dbReference type="ARBA" id="ARBA00022857"/>
    </source>
</evidence>
<organism evidence="17 18">
    <name type="scientific">Idiomarina xiamenensis 10-D-4</name>
    <dbReference type="NCBI Taxonomy" id="740709"/>
    <lineage>
        <taxon>Bacteria</taxon>
        <taxon>Pseudomonadati</taxon>
        <taxon>Pseudomonadota</taxon>
        <taxon>Gammaproteobacteria</taxon>
        <taxon>Alteromonadales</taxon>
        <taxon>Idiomarinaceae</taxon>
        <taxon>Idiomarina</taxon>
    </lineage>
</organism>
<feature type="binding site" evidence="13">
    <location>
        <position position="158"/>
    </location>
    <ligand>
        <name>1-deoxy-D-xylulose 5-phosphate</name>
        <dbReference type="ChEBI" id="CHEBI:57792"/>
    </ligand>
</feature>
<evidence type="ECO:0000256" key="4">
    <source>
        <dbReference type="ARBA" id="ARBA00012366"/>
    </source>
</evidence>
<evidence type="ECO:0000256" key="10">
    <source>
        <dbReference type="ARBA" id="ARBA00048543"/>
    </source>
</evidence>
<keyword evidence="18" id="KW-1185">Reference proteome</keyword>
<evidence type="ECO:0000256" key="2">
    <source>
        <dbReference type="ARBA" id="ARBA00005094"/>
    </source>
</evidence>
<dbReference type="FunFam" id="1.10.1740.10:FF:000004">
    <property type="entry name" value="1-deoxy-D-xylulose 5-phosphate reductoisomerase"/>
    <property type="match status" value="1"/>
</dbReference>
<dbReference type="OrthoDB" id="9806546at2"/>
<dbReference type="SUPFAM" id="SSF69055">
    <property type="entry name" value="1-deoxy-D-xylulose-5-phosphate reductoisomerase, C-terminal domain"/>
    <property type="match status" value="1"/>
</dbReference>
<evidence type="ECO:0000259" key="16">
    <source>
        <dbReference type="Pfam" id="PF13288"/>
    </source>
</evidence>
<dbReference type="GO" id="GO:0030604">
    <property type="term" value="F:1-deoxy-D-xylulose-5-phosphate reductoisomerase activity"/>
    <property type="evidence" value="ECO:0007669"/>
    <property type="project" value="UniProtKB-UniRule"/>
</dbReference>
<evidence type="ECO:0000256" key="13">
    <source>
        <dbReference type="HAMAP-Rule" id="MF_00183"/>
    </source>
</evidence>
<dbReference type="EMBL" id="AMRG01000004">
    <property type="protein sequence ID" value="EKE84844.1"/>
    <property type="molecule type" value="Genomic_DNA"/>
</dbReference>
<feature type="binding site" evidence="13">
    <location>
        <position position="159"/>
    </location>
    <ligand>
        <name>1-deoxy-D-xylulose 5-phosphate</name>
        <dbReference type="ChEBI" id="CHEBI:57792"/>
    </ligand>
</feature>